<name>F4PPA2_CACFS</name>
<dbReference type="PANTHER" id="PTHR46586">
    <property type="entry name" value="ANKYRIN REPEAT-CONTAINING PROTEIN"/>
    <property type="match status" value="1"/>
</dbReference>
<dbReference type="InterPro" id="IPR002110">
    <property type="entry name" value="Ankyrin_rpt"/>
</dbReference>
<proteinExistence type="predicted"/>
<evidence type="ECO:0000256" key="1">
    <source>
        <dbReference type="SAM" id="MobiDB-lite"/>
    </source>
</evidence>
<dbReference type="InterPro" id="IPR052050">
    <property type="entry name" value="SecEffector_AnkRepeat"/>
</dbReference>
<keyword evidence="3" id="KW-1185">Reference proteome</keyword>
<reference evidence="3" key="1">
    <citation type="journal article" date="2011" name="Genome Res.">
        <title>Phylogeny-wide analysis of social amoeba genomes highlights ancient origins for complex intercellular communication.</title>
        <authorList>
            <person name="Heidel A.J."/>
            <person name="Lawal H.M."/>
            <person name="Felder M."/>
            <person name="Schilde C."/>
            <person name="Helps N.R."/>
            <person name="Tunggal B."/>
            <person name="Rivero F."/>
            <person name="John U."/>
            <person name="Schleicher M."/>
            <person name="Eichinger L."/>
            <person name="Platzer M."/>
            <person name="Noegel A.A."/>
            <person name="Schaap P."/>
            <person name="Gloeckner G."/>
        </authorList>
    </citation>
    <scope>NUCLEOTIDE SEQUENCE [LARGE SCALE GENOMIC DNA]</scope>
    <source>
        <strain evidence="3">SH3</strain>
    </source>
</reference>
<accession>F4PPA2</accession>
<dbReference type="KEGG" id="dfa:DFA_04333"/>
<sequence length="1236" mass="143174">MTTITTTITFHSIFRSIYIRQLIFKHIGDIQNHLYRPDEKDKRRSISDDRGRPRQLLKGRDIIKLPRLEMISKFGMPWNFQCHYLPKDCNQILLNRRRLAITQYCCHRNATLDTLKHLLKWSTDFEFKWKYLNDTIDRNSNKKINQDVLEYLIKISPKKNVFLDTAMDVACKSGYLSVVKMLYSTKGIKFNRVHMTLACQAPSIDIVKYINDSGIGNCEDAMDEAAEINSLEIVKFFHFNTTQGASTWAMDWASMHGHIEMVRFLSEHRSEGSTTRSMDWAAENGHIDVVKYLQEHRSEGASTSAIDRASRNGYIEVVKYLYEHRSEGATTNAIDAAVLFGHFDVVKYLYENQIECDATTNIDIHIGDDAISKGGIEMVKYLVETVKAKCTPETVGAALRHDKLDIYQYLYDRFSADSSIWTKDIMNYAARYGYIDILMHLHEHKCKGATTRAMDWASQNGRIEVVKFLHEHRSEGATTDAMDMASQNGHIEMVKFLHDNRTEGCTKRALKYACRNGHVEVAKFLINTRNEKCNEKILGHRDIIWSNHCDDIFKLILPLFVGRDGIESIKSVITQMRRKQCYEAKQLLRDYLQQLKGDSVIIIMTTTTTTITFQSIFRAKYIRQLIFNHISDISKQLNTDVYFKRSDDRRPQRLLKGRDIIKLPRLEMISHFAMPWHFLCHYLPIDCNQILLNRRRRVISEYCHHPNATFDTLDHLMKWSTGLVFKWKYFKDVVLGKFFYKIHFNQDVLEYLIKICPLQNRFLYQAMKEAIKNGYLPTVKMLHSTKGIKLDSTHMEIACRSSSIEVVKYIHDSGVEECQDALDEAAKNSLEIVKFLHFNRSEGASIRAMENAAEKGHIEIVRFLQEHRSEGASAFAMDWAAEKGHIEIVRFLQEHRSEGASIRAMENAAENGHIEVVKYLYFNRTEGASTRTVDYAAKKGNVDVLKSLYQHQRRHLSTLMDCALKFGNFDFFKYLYENQTNHAKTMIDKDDGVVSKGGIEMVKYLVETVKAKCTKYTLSAALKYVMDSAARYGYIDIVKHLHFNRSEGATTDAMNYASRKGHIEIVKFLSEYRTEGATTWAMDFAAKKGHIEIVKFLHFNRSEGCTEGALENACRNGHVEVASFLINVRNEKCTEKILGYRDVLWNHYDDNGILKLILPHFVGRDGIESIERVITKMRRQQCYEAKQLLRDYLQQLKGRHDQDNNQQQSLPPPYPLNNNNNPTNQIDRSQKFQNKT</sequence>
<dbReference type="PANTHER" id="PTHR46586:SF1">
    <property type="entry name" value="ANKYRIN REPEAT-CONTAINING PROTEIN"/>
    <property type="match status" value="1"/>
</dbReference>
<dbReference type="EMBL" id="GL883009">
    <property type="protein sequence ID" value="EGG22215.1"/>
    <property type="molecule type" value="Genomic_DNA"/>
</dbReference>
<dbReference type="OMA" id="QYLITID"/>
<dbReference type="Pfam" id="PF12796">
    <property type="entry name" value="Ank_2"/>
    <property type="match status" value="5"/>
</dbReference>
<feature type="region of interest" description="Disordered" evidence="1">
    <location>
        <begin position="1199"/>
        <end position="1236"/>
    </location>
</feature>
<dbReference type="OrthoDB" id="194358at2759"/>
<dbReference type="GeneID" id="14874716"/>
<dbReference type="SMART" id="SM00248">
    <property type="entry name" value="ANK"/>
    <property type="match status" value="10"/>
</dbReference>
<protein>
    <recommendedName>
        <fullName evidence="4">Ankyrin repeat-containing protein</fullName>
    </recommendedName>
</protein>
<organism evidence="2 3">
    <name type="scientific">Cavenderia fasciculata</name>
    <name type="common">Slime mold</name>
    <name type="synonym">Dictyostelium fasciculatum</name>
    <dbReference type="NCBI Taxonomy" id="261658"/>
    <lineage>
        <taxon>Eukaryota</taxon>
        <taxon>Amoebozoa</taxon>
        <taxon>Evosea</taxon>
        <taxon>Eumycetozoa</taxon>
        <taxon>Dictyostelia</taxon>
        <taxon>Acytosteliales</taxon>
        <taxon>Cavenderiaceae</taxon>
        <taxon>Cavenderia</taxon>
    </lineage>
</organism>
<gene>
    <name evidence="2" type="ORF">DFA_04333</name>
</gene>
<dbReference type="Proteomes" id="UP000007797">
    <property type="component" value="Unassembled WGS sequence"/>
</dbReference>
<dbReference type="SUPFAM" id="SSF48403">
    <property type="entry name" value="Ankyrin repeat"/>
    <property type="match status" value="3"/>
</dbReference>
<evidence type="ECO:0008006" key="4">
    <source>
        <dbReference type="Google" id="ProtNLM"/>
    </source>
</evidence>
<dbReference type="InterPro" id="IPR036770">
    <property type="entry name" value="Ankyrin_rpt-contain_sf"/>
</dbReference>
<dbReference type="STRING" id="1054147.F4PPA2"/>
<dbReference type="AlphaFoldDB" id="F4PPA2"/>
<feature type="compositionally biased region" description="Low complexity" evidence="1">
    <location>
        <begin position="1216"/>
        <end position="1225"/>
    </location>
</feature>
<evidence type="ECO:0000313" key="2">
    <source>
        <dbReference type="EMBL" id="EGG22215.1"/>
    </source>
</evidence>
<dbReference type="Gene3D" id="1.25.40.20">
    <property type="entry name" value="Ankyrin repeat-containing domain"/>
    <property type="match status" value="4"/>
</dbReference>
<dbReference type="RefSeq" id="XP_004360066.1">
    <property type="nucleotide sequence ID" value="XM_004360009.1"/>
</dbReference>
<evidence type="ECO:0000313" key="3">
    <source>
        <dbReference type="Proteomes" id="UP000007797"/>
    </source>
</evidence>